<dbReference type="GO" id="GO:0006511">
    <property type="term" value="P:ubiquitin-dependent protein catabolic process"/>
    <property type="evidence" value="ECO:0007669"/>
    <property type="project" value="TreeGrafter"/>
</dbReference>
<evidence type="ECO:0000256" key="1">
    <source>
        <dbReference type="ARBA" id="ARBA00022723"/>
    </source>
</evidence>
<evidence type="ECO:0000256" key="4">
    <source>
        <dbReference type="PROSITE-ProRule" id="PRU00601"/>
    </source>
</evidence>
<dbReference type="SMART" id="SM00184">
    <property type="entry name" value="RING"/>
    <property type="match status" value="1"/>
</dbReference>
<dbReference type="Pfam" id="PF05495">
    <property type="entry name" value="zf-CHY"/>
    <property type="match status" value="1"/>
</dbReference>
<keyword evidence="1" id="KW-0479">Metal-binding</keyword>
<evidence type="ECO:0000256" key="3">
    <source>
        <dbReference type="ARBA" id="ARBA00022833"/>
    </source>
</evidence>
<dbReference type="InterPro" id="IPR039512">
    <property type="entry name" value="RCHY1_zinc-ribbon"/>
</dbReference>
<dbReference type="Proteomes" id="UP000242474">
    <property type="component" value="Unassembled WGS sequence"/>
</dbReference>
<dbReference type="InterPro" id="IPR037275">
    <property type="entry name" value="Znf_CTCHY_sf"/>
</dbReference>
<dbReference type="PANTHER" id="PTHR21319">
    <property type="entry name" value="RING FINGER AND CHY ZINC FINGER DOMAIN-CONTAINING PROTEIN 1"/>
    <property type="match status" value="1"/>
</dbReference>
<dbReference type="Gene3D" id="2.20.28.10">
    <property type="match status" value="1"/>
</dbReference>
<dbReference type="SUPFAM" id="SSF161219">
    <property type="entry name" value="CHY zinc finger-like"/>
    <property type="match status" value="1"/>
</dbReference>
<dbReference type="Pfam" id="PF14599">
    <property type="entry name" value="zinc_ribbon_6"/>
    <property type="match status" value="1"/>
</dbReference>
<dbReference type="PROSITE" id="PS50089">
    <property type="entry name" value="ZF_RING_2"/>
    <property type="match status" value="1"/>
</dbReference>
<keyword evidence="3" id="KW-0862">Zinc</keyword>
<dbReference type="AlphaFoldDB" id="A0A2G5BJ43"/>
<evidence type="ECO:0000313" key="9">
    <source>
        <dbReference type="Proteomes" id="UP000242474"/>
    </source>
</evidence>
<dbReference type="PANTHER" id="PTHR21319:SF0">
    <property type="entry name" value="AND RING FINGER DOMAIN PROTEIN, PUTATIVE (AFU_ORTHOLOGUE AFUA_1G08900)-RELATED"/>
    <property type="match status" value="1"/>
</dbReference>
<dbReference type="GO" id="GO:0016567">
    <property type="term" value="P:protein ubiquitination"/>
    <property type="evidence" value="ECO:0007669"/>
    <property type="project" value="TreeGrafter"/>
</dbReference>
<keyword evidence="9" id="KW-1185">Reference proteome</keyword>
<dbReference type="OrthoDB" id="411372at2759"/>
<dbReference type="SUPFAM" id="SSF161245">
    <property type="entry name" value="Zinc hairpin stack"/>
    <property type="match status" value="1"/>
</dbReference>
<evidence type="ECO:0000259" key="6">
    <source>
        <dbReference type="PROSITE" id="PS51266"/>
    </source>
</evidence>
<dbReference type="GO" id="GO:0061630">
    <property type="term" value="F:ubiquitin protein ligase activity"/>
    <property type="evidence" value="ECO:0007669"/>
    <property type="project" value="TreeGrafter"/>
</dbReference>
<dbReference type="STRING" id="763665.A0A2G5BJ43"/>
<reference evidence="8 9" key="1">
    <citation type="journal article" date="2015" name="Genome Biol. Evol.">
        <title>Phylogenomic analyses indicate that early fungi evolved digesting cell walls of algal ancestors of land plants.</title>
        <authorList>
            <person name="Chang Y."/>
            <person name="Wang S."/>
            <person name="Sekimoto S."/>
            <person name="Aerts A.L."/>
            <person name="Choi C."/>
            <person name="Clum A."/>
            <person name="LaButti K.M."/>
            <person name="Lindquist E.A."/>
            <person name="Yee Ngan C."/>
            <person name="Ohm R.A."/>
            <person name="Salamov A.A."/>
            <person name="Grigoriev I.V."/>
            <person name="Spatafora J.W."/>
            <person name="Berbee M.L."/>
        </authorList>
    </citation>
    <scope>NUCLEOTIDE SEQUENCE [LARGE SCALE GENOMIC DNA]</scope>
    <source>
        <strain evidence="8 9">NRRL 1564</strain>
    </source>
</reference>
<gene>
    <name evidence="8" type="ORF">COEREDRAFT_100721</name>
</gene>
<dbReference type="GO" id="GO:0005634">
    <property type="term" value="C:nucleus"/>
    <property type="evidence" value="ECO:0007669"/>
    <property type="project" value="TreeGrafter"/>
</dbReference>
<sequence length="301" mass="34202">MSQQHDTLRQSIAGILRNCNMTEPEKSREIQCLMDARSDSKSSVGINSRLIGPSPTYHNSTKQILGCPHYQTKAKLLAPCCNAWIPCRFCHNEECGHAVDRFAIETMKCMICNEEQPIAQQCTNCMEIMGKYYCSKCRLIDDGPCKQVFHCDKCGICLSGCSSDYYHCLQCDACVATSARDRHSCSERILHSNCPICCERFFDSTYTVVQTTCKHLIHKHCLETSIRYSYKCPLCFASLCDTHSIFNAIDDYMSISIMLPEYEDMVSSIFCNDCHQRSVAKFHFLYHKCGQCSSYNTIVVS</sequence>
<proteinExistence type="predicted"/>
<dbReference type="Pfam" id="PF13639">
    <property type="entry name" value="zf-RING_2"/>
    <property type="match status" value="1"/>
</dbReference>
<dbReference type="GO" id="GO:0008270">
    <property type="term" value="F:zinc ion binding"/>
    <property type="evidence" value="ECO:0007669"/>
    <property type="project" value="UniProtKB-KW"/>
</dbReference>
<dbReference type="Gene3D" id="3.30.40.10">
    <property type="entry name" value="Zinc/RING finger domain, C3HC4 (zinc finger)"/>
    <property type="match status" value="1"/>
</dbReference>
<dbReference type="InterPro" id="IPR001841">
    <property type="entry name" value="Znf_RING"/>
</dbReference>
<evidence type="ECO:0000256" key="2">
    <source>
        <dbReference type="ARBA" id="ARBA00022771"/>
    </source>
</evidence>
<dbReference type="InterPro" id="IPR013083">
    <property type="entry name" value="Znf_RING/FYVE/PHD"/>
</dbReference>
<feature type="domain" description="CTCHY-type" evidence="7">
    <location>
        <begin position="129"/>
        <end position="193"/>
    </location>
</feature>
<keyword evidence="2 4" id="KW-0863">Zinc-finger</keyword>
<feature type="domain" description="CHY-type" evidence="6">
    <location>
        <begin position="60"/>
        <end position="127"/>
    </location>
</feature>
<name>A0A2G5BJ43_COERN</name>
<dbReference type="InterPro" id="IPR037274">
    <property type="entry name" value="Znf_CHY_sf"/>
</dbReference>
<dbReference type="PROSITE" id="PS51266">
    <property type="entry name" value="ZF_CHY"/>
    <property type="match status" value="1"/>
</dbReference>
<evidence type="ECO:0000259" key="5">
    <source>
        <dbReference type="PROSITE" id="PS50089"/>
    </source>
</evidence>
<dbReference type="PROSITE" id="PS51270">
    <property type="entry name" value="ZF_CTCHY"/>
    <property type="match status" value="1"/>
</dbReference>
<dbReference type="InterPro" id="IPR008913">
    <property type="entry name" value="Znf_CHY"/>
</dbReference>
<evidence type="ECO:0000259" key="7">
    <source>
        <dbReference type="PROSITE" id="PS51270"/>
    </source>
</evidence>
<dbReference type="InterPro" id="IPR017921">
    <property type="entry name" value="Znf_CTCHY"/>
</dbReference>
<accession>A0A2G5BJ43</accession>
<feature type="domain" description="RING-type" evidence="5">
    <location>
        <begin position="194"/>
        <end position="235"/>
    </location>
</feature>
<protein>
    <submittedName>
        <fullName evidence="8">Zf-CHY-domain-containing protein</fullName>
    </submittedName>
</protein>
<evidence type="ECO:0000313" key="8">
    <source>
        <dbReference type="EMBL" id="PIA19038.1"/>
    </source>
</evidence>
<dbReference type="EMBL" id="KZ303488">
    <property type="protein sequence ID" value="PIA19038.1"/>
    <property type="molecule type" value="Genomic_DNA"/>
</dbReference>
<organism evidence="8 9">
    <name type="scientific">Coemansia reversa (strain ATCC 12441 / NRRL 1564)</name>
    <dbReference type="NCBI Taxonomy" id="763665"/>
    <lineage>
        <taxon>Eukaryota</taxon>
        <taxon>Fungi</taxon>
        <taxon>Fungi incertae sedis</taxon>
        <taxon>Zoopagomycota</taxon>
        <taxon>Kickxellomycotina</taxon>
        <taxon>Kickxellomycetes</taxon>
        <taxon>Kickxellales</taxon>
        <taxon>Kickxellaceae</taxon>
        <taxon>Coemansia</taxon>
    </lineage>
</organism>
<dbReference type="SUPFAM" id="SSF57850">
    <property type="entry name" value="RING/U-box"/>
    <property type="match status" value="1"/>
</dbReference>